<gene>
    <name evidence="2" type="primary">ccoS</name>
    <name evidence="2" type="ORF">O1U_0043</name>
</gene>
<dbReference type="PANTHER" id="PTHR41532">
    <property type="entry name" value="FIXS PROTEIN"/>
    <property type="match status" value="1"/>
</dbReference>
<dbReference type="NCBIfam" id="TIGR00847">
    <property type="entry name" value="ccoS"/>
    <property type="match status" value="1"/>
</dbReference>
<dbReference type="STRING" id="28176.CF66_2403"/>
<sequence>MMESLYILIPIGIILIYLAMIIFFWAVKTGQFEDLDQEGCKILFLDENNN</sequence>
<keyword evidence="1" id="KW-0812">Transmembrane</keyword>
<dbReference type="InterPro" id="IPR004714">
    <property type="entry name" value="Cyt_oxidase_maturation_cbb3"/>
</dbReference>
<keyword evidence="1" id="KW-1133">Transmembrane helix</keyword>
<evidence type="ECO:0000313" key="3">
    <source>
        <dbReference type="Proteomes" id="UP000053688"/>
    </source>
</evidence>
<dbReference type="EMBL" id="AMSD01000001">
    <property type="protein sequence ID" value="EPE37589.1"/>
    <property type="molecule type" value="Genomic_DNA"/>
</dbReference>
<feature type="transmembrane region" description="Helical" evidence="1">
    <location>
        <begin position="6"/>
        <end position="27"/>
    </location>
</feature>
<organism evidence="2 3">
    <name type="scientific">Candidatus Photodesmus katoptron Akat1</name>
    <dbReference type="NCBI Taxonomy" id="1236703"/>
    <lineage>
        <taxon>Bacteria</taxon>
        <taxon>Pseudomonadati</taxon>
        <taxon>Pseudomonadota</taxon>
        <taxon>Gammaproteobacteria</taxon>
        <taxon>Vibrionales</taxon>
        <taxon>Vibrionaceae</taxon>
        <taxon>Candidatus Photodesmus</taxon>
    </lineage>
</organism>
<keyword evidence="1" id="KW-0472">Membrane</keyword>
<reference evidence="2 3" key="1">
    <citation type="journal article" date="2014" name="Environ. Microbiol.">
        <title>Genomic signatures of obligate host dependence in the luminous bacterial symbiont of a vertebrate.</title>
        <authorList>
            <person name="Hendry T.A."/>
            <person name="de Wet J.R."/>
            <person name="Dunlap P.V."/>
        </authorList>
    </citation>
    <scope>NUCLEOTIDE SEQUENCE [LARGE SCALE GENOMIC DNA]</scope>
    <source>
        <strain evidence="2 3">Akat1</strain>
    </source>
</reference>
<protein>
    <submittedName>
        <fullName evidence="2">Cytochrome oxidase maturation protein, cbb3-type</fullName>
    </submittedName>
</protein>
<comment type="caution">
    <text evidence="2">The sequence shown here is derived from an EMBL/GenBank/DDBJ whole genome shotgun (WGS) entry which is preliminary data.</text>
</comment>
<proteinExistence type="predicted"/>
<keyword evidence="3" id="KW-1185">Reference proteome</keyword>
<dbReference type="Proteomes" id="UP000053688">
    <property type="component" value="Unassembled WGS sequence"/>
</dbReference>
<accession>S3DKC3</accession>
<name>S3DKC3_9GAMM</name>
<dbReference type="PANTHER" id="PTHR41532:SF1">
    <property type="entry name" value="FIXS PROTEIN"/>
    <property type="match status" value="1"/>
</dbReference>
<evidence type="ECO:0000256" key="1">
    <source>
        <dbReference type="SAM" id="Phobius"/>
    </source>
</evidence>
<dbReference type="AlphaFoldDB" id="S3DKC3"/>
<dbReference type="Pfam" id="PF03597">
    <property type="entry name" value="FixS"/>
    <property type="match status" value="1"/>
</dbReference>
<evidence type="ECO:0000313" key="2">
    <source>
        <dbReference type="EMBL" id="EPE37589.1"/>
    </source>
</evidence>
<dbReference type="eggNOG" id="COG3197">
    <property type="taxonomic scope" value="Bacteria"/>
</dbReference>